<reference evidence="4" key="2">
    <citation type="submission" date="2015-01" db="EMBL/GenBank/DDBJ databases">
        <title>Evolutionary Origins and Diversification of the Mycorrhizal Mutualists.</title>
        <authorList>
            <consortium name="DOE Joint Genome Institute"/>
            <consortium name="Mycorrhizal Genomics Consortium"/>
            <person name="Kohler A."/>
            <person name="Kuo A."/>
            <person name="Nagy L.G."/>
            <person name="Floudas D."/>
            <person name="Copeland A."/>
            <person name="Barry K.W."/>
            <person name="Cichocki N."/>
            <person name="Veneault-Fourrey C."/>
            <person name="LaButti K."/>
            <person name="Lindquist E.A."/>
            <person name="Lipzen A."/>
            <person name="Lundell T."/>
            <person name="Morin E."/>
            <person name="Murat C."/>
            <person name="Riley R."/>
            <person name="Ohm R."/>
            <person name="Sun H."/>
            <person name="Tunlid A."/>
            <person name="Henrissat B."/>
            <person name="Grigoriev I.V."/>
            <person name="Hibbett D.S."/>
            <person name="Martin F."/>
        </authorList>
    </citation>
    <scope>NUCLEOTIDE SEQUENCE [LARGE SCALE GENOMIC DNA]</scope>
    <source>
        <strain evidence="4">441</strain>
    </source>
</reference>
<evidence type="ECO:0000259" key="2">
    <source>
        <dbReference type="Pfam" id="PF20152"/>
    </source>
</evidence>
<dbReference type="Pfam" id="PF20152">
    <property type="entry name" value="DUF6534"/>
    <property type="match status" value="1"/>
</dbReference>
<dbReference type="AlphaFoldDB" id="A0A0C9ZAA3"/>
<feature type="transmembrane region" description="Helical" evidence="1">
    <location>
        <begin position="72"/>
        <end position="93"/>
    </location>
</feature>
<reference evidence="3 4" key="1">
    <citation type="submission" date="2014-04" db="EMBL/GenBank/DDBJ databases">
        <authorList>
            <consortium name="DOE Joint Genome Institute"/>
            <person name="Kuo A."/>
            <person name="Kohler A."/>
            <person name="Costa M.D."/>
            <person name="Nagy L.G."/>
            <person name="Floudas D."/>
            <person name="Copeland A."/>
            <person name="Barry K.W."/>
            <person name="Cichocki N."/>
            <person name="Veneault-Fourrey C."/>
            <person name="LaButti K."/>
            <person name="Lindquist E.A."/>
            <person name="Lipzen A."/>
            <person name="Lundell T."/>
            <person name="Morin E."/>
            <person name="Murat C."/>
            <person name="Sun H."/>
            <person name="Tunlid A."/>
            <person name="Henrissat B."/>
            <person name="Grigoriev I.V."/>
            <person name="Hibbett D.S."/>
            <person name="Martin F."/>
            <person name="Nordberg H.P."/>
            <person name="Cantor M.N."/>
            <person name="Hua S.X."/>
        </authorList>
    </citation>
    <scope>NUCLEOTIDE SEQUENCE [LARGE SCALE GENOMIC DNA]</scope>
    <source>
        <strain evidence="3 4">441</strain>
    </source>
</reference>
<evidence type="ECO:0000313" key="4">
    <source>
        <dbReference type="Proteomes" id="UP000054018"/>
    </source>
</evidence>
<feature type="transmembrane region" description="Helical" evidence="1">
    <location>
        <begin position="38"/>
        <end position="60"/>
    </location>
</feature>
<evidence type="ECO:0000313" key="3">
    <source>
        <dbReference type="EMBL" id="KIK22899.1"/>
    </source>
</evidence>
<keyword evidence="1" id="KW-0472">Membrane</keyword>
<sequence length="199" mass="22120">MYSVLSTIFFEILIYAFRLVKNAFSFASQTRFYTSIPATSAVVLAEVLITVSLCILLYDSGSRSSFPRTKRLLKTLIVYAANRCLLTLIVTIAEVTVVTDANHTAALPMALEFIVGKLYANSLLASLNAREHLRSQESSREPDLRRNAICLTNLPRLSDLGTSRDGINGVHECEVAVRANITTERVFDKTTTVRREAEL</sequence>
<feature type="domain" description="DUF6534" evidence="2">
    <location>
        <begin position="43"/>
        <end position="132"/>
    </location>
</feature>
<keyword evidence="1" id="KW-0812">Transmembrane</keyword>
<keyword evidence="1" id="KW-1133">Transmembrane helix</keyword>
<name>A0A0C9ZAA3_9AGAM</name>
<accession>A0A0C9ZAA3</accession>
<dbReference type="InterPro" id="IPR045339">
    <property type="entry name" value="DUF6534"/>
</dbReference>
<proteinExistence type="predicted"/>
<protein>
    <recommendedName>
        <fullName evidence="2">DUF6534 domain-containing protein</fullName>
    </recommendedName>
</protein>
<dbReference type="EMBL" id="KN833733">
    <property type="protein sequence ID" value="KIK22899.1"/>
    <property type="molecule type" value="Genomic_DNA"/>
</dbReference>
<dbReference type="OrthoDB" id="2743740at2759"/>
<dbReference type="Proteomes" id="UP000054018">
    <property type="component" value="Unassembled WGS sequence"/>
</dbReference>
<evidence type="ECO:0000256" key="1">
    <source>
        <dbReference type="SAM" id="Phobius"/>
    </source>
</evidence>
<gene>
    <name evidence="3" type="ORF">PISMIDRAFT_11274</name>
</gene>
<dbReference type="STRING" id="765257.A0A0C9ZAA3"/>
<organism evidence="3 4">
    <name type="scientific">Pisolithus microcarpus 441</name>
    <dbReference type="NCBI Taxonomy" id="765257"/>
    <lineage>
        <taxon>Eukaryota</taxon>
        <taxon>Fungi</taxon>
        <taxon>Dikarya</taxon>
        <taxon>Basidiomycota</taxon>
        <taxon>Agaricomycotina</taxon>
        <taxon>Agaricomycetes</taxon>
        <taxon>Agaricomycetidae</taxon>
        <taxon>Boletales</taxon>
        <taxon>Sclerodermatineae</taxon>
        <taxon>Pisolithaceae</taxon>
        <taxon>Pisolithus</taxon>
    </lineage>
</organism>
<keyword evidence="4" id="KW-1185">Reference proteome</keyword>
<dbReference type="HOGENOM" id="CLU_046025_15_0_1"/>